<dbReference type="InterPro" id="IPR024930">
    <property type="entry name" value="Skp_dom_sf"/>
</dbReference>
<evidence type="ECO:0000256" key="1">
    <source>
        <dbReference type="ARBA" id="ARBA00009091"/>
    </source>
</evidence>
<reference evidence="4 5" key="1">
    <citation type="submission" date="2024-09" db="EMBL/GenBank/DDBJ databases">
        <authorList>
            <person name="Sun Q."/>
            <person name="Mori K."/>
        </authorList>
    </citation>
    <scope>NUCLEOTIDE SEQUENCE [LARGE SCALE GENOMIC DNA]</scope>
    <source>
        <strain evidence="4 5">NCAIM B.02621</strain>
    </source>
</reference>
<comment type="caution">
    <text evidence="4">The sequence shown here is derived from an EMBL/GenBank/DDBJ whole genome shotgun (WGS) entry which is preliminary data.</text>
</comment>
<evidence type="ECO:0000256" key="2">
    <source>
        <dbReference type="ARBA" id="ARBA00022729"/>
    </source>
</evidence>
<keyword evidence="5" id="KW-1185">Reference proteome</keyword>
<evidence type="ECO:0000313" key="4">
    <source>
        <dbReference type="EMBL" id="MFC0632854.1"/>
    </source>
</evidence>
<evidence type="ECO:0000313" key="5">
    <source>
        <dbReference type="Proteomes" id="UP001589906"/>
    </source>
</evidence>
<protein>
    <submittedName>
        <fullName evidence="4">OmpH family outer membrane protein</fullName>
    </submittedName>
</protein>
<dbReference type="Gene3D" id="3.30.910.20">
    <property type="entry name" value="Skp domain"/>
    <property type="match status" value="1"/>
</dbReference>
<dbReference type="RefSeq" id="WP_376834172.1">
    <property type="nucleotide sequence ID" value="NZ_JBHLSW010000003.1"/>
</dbReference>
<evidence type="ECO:0000256" key="3">
    <source>
        <dbReference type="SAM" id="SignalP"/>
    </source>
</evidence>
<dbReference type="PANTHER" id="PTHR35089:SF1">
    <property type="entry name" value="CHAPERONE PROTEIN SKP"/>
    <property type="match status" value="1"/>
</dbReference>
<dbReference type="SUPFAM" id="SSF111384">
    <property type="entry name" value="OmpH-like"/>
    <property type="match status" value="1"/>
</dbReference>
<organism evidence="4 5">
    <name type="scientific">Brevundimonas balnearis</name>
    <dbReference type="NCBI Taxonomy" id="1572858"/>
    <lineage>
        <taxon>Bacteria</taxon>
        <taxon>Pseudomonadati</taxon>
        <taxon>Pseudomonadota</taxon>
        <taxon>Alphaproteobacteria</taxon>
        <taxon>Caulobacterales</taxon>
        <taxon>Caulobacteraceae</taxon>
        <taxon>Brevundimonas</taxon>
    </lineage>
</organism>
<dbReference type="SMART" id="SM00935">
    <property type="entry name" value="OmpH"/>
    <property type="match status" value="1"/>
</dbReference>
<gene>
    <name evidence="4" type="ORF">ACFFGE_03060</name>
</gene>
<dbReference type="Proteomes" id="UP001589906">
    <property type="component" value="Unassembled WGS sequence"/>
</dbReference>
<dbReference type="Pfam" id="PF03938">
    <property type="entry name" value="OmpH"/>
    <property type="match status" value="1"/>
</dbReference>
<name>A0ABV6R114_9CAUL</name>
<dbReference type="EMBL" id="JBHLSW010000003">
    <property type="protein sequence ID" value="MFC0632854.1"/>
    <property type="molecule type" value="Genomic_DNA"/>
</dbReference>
<sequence length="199" mass="21554">MKTLALAAFGLVSLAASAASAQTAGPANPGPAIPGVCVYHNERLIAQSTAGQSLATGIQRLVEEVRAELQPYAAQIETEAQALQQGQSTIPPQEFEQRRTALQQRVQEAGQLEQTRDNELRYTRGVQLQAIAQAVDPIIVAVYQERGCGILIDRESVYVVNPAMDITDTVIQRLNAQLPTLTFNRLQVPVQQQQPTAAQ</sequence>
<keyword evidence="2 3" id="KW-0732">Signal</keyword>
<comment type="similarity">
    <text evidence="1">Belongs to the Skp family.</text>
</comment>
<feature type="signal peptide" evidence="3">
    <location>
        <begin position="1"/>
        <end position="21"/>
    </location>
</feature>
<proteinExistence type="inferred from homology"/>
<feature type="chain" id="PRO_5045140605" evidence="3">
    <location>
        <begin position="22"/>
        <end position="199"/>
    </location>
</feature>
<dbReference type="PANTHER" id="PTHR35089">
    <property type="entry name" value="CHAPERONE PROTEIN SKP"/>
    <property type="match status" value="1"/>
</dbReference>
<dbReference type="InterPro" id="IPR005632">
    <property type="entry name" value="Chaperone_Skp"/>
</dbReference>
<accession>A0ABV6R114</accession>